<sequence length="356" mass="41020">MSSIPEDNFLTNDLFIRLCWSIYYKSSSLQIKESQFYKDTENLISLTNLNTQTLIHTLCYLYLLVNHKRCLYSSSSSSPSSSKLSSFQTSSRLKLLSSSNRKNDVELFELLVILFMISNKANDDSSYTLKTWSNLTPLTNTTLKKKELVVLKKIQYNVFLKNDEYTRWCGDVYKIGVDYQLIWNTRQQSISISSPSLYNYPPTPKSPVQESYLPPPPQMSLQQPTYQVLQPIPITQLPQQSYYSATSSYPPQKRSFNEFNSQTPYNNVSKKQQYESVYNTPTKITSISNYNMLTPIKSSYMTSNNHNTGVMIDNNYPINYNIQPPPQQQHPLNCSCCALTNFTNCYHSSLKSMVKL</sequence>
<keyword evidence="2" id="KW-1185">Reference proteome</keyword>
<dbReference type="InterPro" id="IPR013922">
    <property type="entry name" value="Cyclin_PHO80-like"/>
</dbReference>
<organism evidence="1 2">
    <name type="scientific">Wickerhamomyces anomalus (strain ATCC 58044 / CBS 1984 / NCYC 433 / NRRL Y-366-8)</name>
    <name type="common">Yeast</name>
    <name type="synonym">Hansenula anomala</name>
    <dbReference type="NCBI Taxonomy" id="683960"/>
    <lineage>
        <taxon>Eukaryota</taxon>
        <taxon>Fungi</taxon>
        <taxon>Dikarya</taxon>
        <taxon>Ascomycota</taxon>
        <taxon>Saccharomycotina</taxon>
        <taxon>Saccharomycetes</taxon>
        <taxon>Phaffomycetales</taxon>
        <taxon>Wickerhamomycetaceae</taxon>
        <taxon>Wickerhamomyces</taxon>
    </lineage>
</organism>
<name>A0A1E3PB26_WICAA</name>
<dbReference type="GO" id="GO:0005634">
    <property type="term" value="C:nucleus"/>
    <property type="evidence" value="ECO:0007669"/>
    <property type="project" value="TreeGrafter"/>
</dbReference>
<dbReference type="GO" id="GO:0016538">
    <property type="term" value="F:cyclin-dependent protein serine/threonine kinase regulator activity"/>
    <property type="evidence" value="ECO:0007669"/>
    <property type="project" value="TreeGrafter"/>
</dbReference>
<dbReference type="EMBL" id="KV454208">
    <property type="protein sequence ID" value="ODQ62625.1"/>
    <property type="molecule type" value="Genomic_DNA"/>
</dbReference>
<dbReference type="GeneID" id="30202654"/>
<dbReference type="PANTHER" id="PTHR15615:SF27">
    <property type="entry name" value="PHO85 CYCLIN CLG1"/>
    <property type="match status" value="1"/>
</dbReference>
<evidence type="ECO:0000313" key="2">
    <source>
        <dbReference type="Proteomes" id="UP000094112"/>
    </source>
</evidence>
<gene>
    <name evidence="1" type="ORF">WICANDRAFT_82612</name>
</gene>
<evidence type="ECO:0000313" key="1">
    <source>
        <dbReference type="EMBL" id="ODQ62625.1"/>
    </source>
</evidence>
<dbReference type="Gene3D" id="1.10.472.10">
    <property type="entry name" value="Cyclin-like"/>
    <property type="match status" value="1"/>
</dbReference>
<reference evidence="1 2" key="1">
    <citation type="journal article" date="2016" name="Proc. Natl. Acad. Sci. U.S.A.">
        <title>Comparative genomics of biotechnologically important yeasts.</title>
        <authorList>
            <person name="Riley R."/>
            <person name="Haridas S."/>
            <person name="Wolfe K.H."/>
            <person name="Lopes M.R."/>
            <person name="Hittinger C.T."/>
            <person name="Goeker M."/>
            <person name="Salamov A.A."/>
            <person name="Wisecaver J.H."/>
            <person name="Long T.M."/>
            <person name="Calvey C.H."/>
            <person name="Aerts A.L."/>
            <person name="Barry K.W."/>
            <person name="Choi C."/>
            <person name="Clum A."/>
            <person name="Coughlan A.Y."/>
            <person name="Deshpande S."/>
            <person name="Douglass A.P."/>
            <person name="Hanson S.J."/>
            <person name="Klenk H.-P."/>
            <person name="LaButti K.M."/>
            <person name="Lapidus A."/>
            <person name="Lindquist E.A."/>
            <person name="Lipzen A.M."/>
            <person name="Meier-Kolthoff J.P."/>
            <person name="Ohm R.A."/>
            <person name="Otillar R.P."/>
            <person name="Pangilinan J.L."/>
            <person name="Peng Y."/>
            <person name="Rokas A."/>
            <person name="Rosa C.A."/>
            <person name="Scheuner C."/>
            <person name="Sibirny A.A."/>
            <person name="Slot J.C."/>
            <person name="Stielow J.B."/>
            <person name="Sun H."/>
            <person name="Kurtzman C.P."/>
            <person name="Blackwell M."/>
            <person name="Grigoriev I.V."/>
            <person name="Jeffries T.W."/>
        </authorList>
    </citation>
    <scope>NUCLEOTIDE SEQUENCE [LARGE SCALE GENOMIC DNA]</scope>
    <source>
        <strain evidence="2">ATCC 58044 / CBS 1984 / NCYC 433 / NRRL Y-366-8</strain>
    </source>
</reference>
<dbReference type="Proteomes" id="UP000094112">
    <property type="component" value="Unassembled WGS sequence"/>
</dbReference>
<proteinExistence type="predicted"/>
<dbReference type="OrthoDB" id="244495at2759"/>
<dbReference type="PANTHER" id="PTHR15615">
    <property type="match status" value="1"/>
</dbReference>
<protein>
    <recommendedName>
        <fullName evidence="3">Cyclin N-terminal domain-containing protein</fullName>
    </recommendedName>
</protein>
<evidence type="ECO:0008006" key="3">
    <source>
        <dbReference type="Google" id="ProtNLM"/>
    </source>
</evidence>
<accession>A0A1E3PB26</accession>
<dbReference type="GO" id="GO:0000307">
    <property type="term" value="C:cyclin-dependent protein kinase holoenzyme complex"/>
    <property type="evidence" value="ECO:0007669"/>
    <property type="project" value="TreeGrafter"/>
</dbReference>
<dbReference type="RefSeq" id="XP_019041832.1">
    <property type="nucleotide sequence ID" value="XM_019185408.1"/>
</dbReference>
<dbReference type="AlphaFoldDB" id="A0A1E3PB26"/>
<dbReference type="GO" id="GO:0019901">
    <property type="term" value="F:protein kinase binding"/>
    <property type="evidence" value="ECO:0007669"/>
    <property type="project" value="InterPro"/>
</dbReference>